<dbReference type="GO" id="GO:0005840">
    <property type="term" value="C:ribosome"/>
    <property type="evidence" value="ECO:0007669"/>
    <property type="project" value="UniProtKB-KW"/>
</dbReference>
<dbReference type="HAMAP" id="MF_00373">
    <property type="entry name" value="Ribosomal_bL28"/>
    <property type="match status" value="1"/>
</dbReference>
<evidence type="ECO:0000256" key="3">
    <source>
        <dbReference type="ARBA" id="ARBA00023274"/>
    </source>
</evidence>
<dbReference type="PANTHER" id="PTHR39080">
    <property type="entry name" value="50S RIBOSOMAL PROTEIN L28"/>
    <property type="match status" value="1"/>
</dbReference>
<dbReference type="InterPro" id="IPR050096">
    <property type="entry name" value="Bacterial_rp_bL28"/>
</dbReference>
<name>A0A7X2TER0_9FIRM</name>
<keyword evidence="3 5" id="KW-0687">Ribonucleoprotein</keyword>
<evidence type="ECO:0000256" key="2">
    <source>
        <dbReference type="ARBA" id="ARBA00022980"/>
    </source>
</evidence>
<dbReference type="PANTHER" id="PTHR39080:SF1">
    <property type="entry name" value="LARGE RIBOSOMAL SUBUNIT PROTEIN BL28A"/>
    <property type="match status" value="1"/>
</dbReference>
<dbReference type="InterPro" id="IPR001383">
    <property type="entry name" value="Ribosomal_bL28_bact-type"/>
</dbReference>
<keyword evidence="8" id="KW-1185">Reference proteome</keyword>
<evidence type="ECO:0000256" key="5">
    <source>
        <dbReference type="HAMAP-Rule" id="MF_00373"/>
    </source>
</evidence>
<dbReference type="Pfam" id="PF00830">
    <property type="entry name" value="Ribosomal_L28"/>
    <property type="match status" value="1"/>
</dbReference>
<proteinExistence type="inferred from homology"/>
<dbReference type="EMBL" id="VUMN01000001">
    <property type="protein sequence ID" value="MSS57350.1"/>
    <property type="molecule type" value="Genomic_DNA"/>
</dbReference>
<dbReference type="AlphaFoldDB" id="A0A7X2TER0"/>
<dbReference type="GO" id="GO:0006412">
    <property type="term" value="P:translation"/>
    <property type="evidence" value="ECO:0007669"/>
    <property type="project" value="UniProtKB-UniRule"/>
</dbReference>
<dbReference type="NCBIfam" id="TIGR00009">
    <property type="entry name" value="L28"/>
    <property type="match status" value="1"/>
</dbReference>
<dbReference type="InterPro" id="IPR034704">
    <property type="entry name" value="Ribosomal_bL28/bL31-like_sf"/>
</dbReference>
<feature type="region of interest" description="Disordered" evidence="6">
    <location>
        <begin position="1"/>
        <end position="22"/>
    </location>
</feature>
<organism evidence="7 8">
    <name type="scientific">Stecheria intestinalis</name>
    <dbReference type="NCBI Taxonomy" id="2606630"/>
    <lineage>
        <taxon>Bacteria</taxon>
        <taxon>Bacillati</taxon>
        <taxon>Bacillota</taxon>
        <taxon>Erysipelotrichia</taxon>
        <taxon>Erysipelotrichales</taxon>
        <taxon>Erysipelotrichaceae</taxon>
        <taxon>Stecheria</taxon>
    </lineage>
</organism>
<sequence>MSKVCAVTGKKAMSGNARSHSLRATRRKWNVNLQKVHMVVDGKPQTVRISARALKTLKGGARKKASAPKETAAAE</sequence>
<dbReference type="Proteomes" id="UP000461880">
    <property type="component" value="Unassembled WGS sequence"/>
</dbReference>
<gene>
    <name evidence="5" type="primary">rpmB</name>
    <name evidence="7" type="ORF">FYJ51_00295</name>
</gene>
<protein>
    <recommendedName>
        <fullName evidence="4 5">Large ribosomal subunit protein bL28</fullName>
    </recommendedName>
</protein>
<evidence type="ECO:0000313" key="7">
    <source>
        <dbReference type="EMBL" id="MSS57350.1"/>
    </source>
</evidence>
<evidence type="ECO:0000256" key="4">
    <source>
        <dbReference type="ARBA" id="ARBA00035174"/>
    </source>
</evidence>
<comment type="similarity">
    <text evidence="1 5">Belongs to the bacterial ribosomal protein bL28 family.</text>
</comment>
<dbReference type="InterPro" id="IPR026569">
    <property type="entry name" value="Ribosomal_bL28"/>
</dbReference>
<reference evidence="7 8" key="1">
    <citation type="submission" date="2019-08" db="EMBL/GenBank/DDBJ databases">
        <title>In-depth cultivation of the pig gut microbiome towards novel bacterial diversity and tailored functional studies.</title>
        <authorList>
            <person name="Wylensek D."/>
            <person name="Hitch T.C.A."/>
            <person name="Clavel T."/>
        </authorList>
    </citation>
    <scope>NUCLEOTIDE SEQUENCE [LARGE SCALE GENOMIC DNA]</scope>
    <source>
        <strain evidence="7 8">Oil+RF-744-GAM-WT-6</strain>
    </source>
</reference>
<keyword evidence="2 5" id="KW-0689">Ribosomal protein</keyword>
<accession>A0A7X2TER0</accession>
<dbReference type="SUPFAM" id="SSF143800">
    <property type="entry name" value="L28p-like"/>
    <property type="match status" value="1"/>
</dbReference>
<dbReference type="Gene3D" id="2.30.170.40">
    <property type="entry name" value="Ribosomal protein L28/L24"/>
    <property type="match status" value="1"/>
</dbReference>
<dbReference type="GO" id="GO:1990904">
    <property type="term" value="C:ribonucleoprotein complex"/>
    <property type="evidence" value="ECO:0007669"/>
    <property type="project" value="UniProtKB-KW"/>
</dbReference>
<evidence type="ECO:0000313" key="8">
    <source>
        <dbReference type="Proteomes" id="UP000461880"/>
    </source>
</evidence>
<evidence type="ECO:0000256" key="6">
    <source>
        <dbReference type="SAM" id="MobiDB-lite"/>
    </source>
</evidence>
<dbReference type="GO" id="GO:0003735">
    <property type="term" value="F:structural constituent of ribosome"/>
    <property type="evidence" value="ECO:0007669"/>
    <property type="project" value="InterPro"/>
</dbReference>
<dbReference type="RefSeq" id="WP_105303618.1">
    <property type="nucleotide sequence ID" value="NZ_JAQXPC010000027.1"/>
</dbReference>
<dbReference type="InterPro" id="IPR037147">
    <property type="entry name" value="Ribosomal_bL28_sf"/>
</dbReference>
<evidence type="ECO:0000256" key="1">
    <source>
        <dbReference type="ARBA" id="ARBA00008760"/>
    </source>
</evidence>
<comment type="caution">
    <text evidence="7">The sequence shown here is derived from an EMBL/GenBank/DDBJ whole genome shotgun (WGS) entry which is preliminary data.</text>
</comment>